<dbReference type="PANTHER" id="PTHR46494:SF1">
    <property type="entry name" value="CORA FAMILY METAL ION TRANSPORTER (EUROFUNG)"/>
    <property type="match status" value="1"/>
</dbReference>
<keyword evidence="6 9" id="KW-1133">Transmembrane helix</keyword>
<evidence type="ECO:0000256" key="2">
    <source>
        <dbReference type="ARBA" id="ARBA00009765"/>
    </source>
</evidence>
<feature type="transmembrane region" description="Helical" evidence="9">
    <location>
        <begin position="574"/>
        <end position="595"/>
    </location>
</feature>
<comment type="subcellular location">
    <subcellularLocation>
        <location evidence="1">Cell membrane</location>
        <topology evidence="1">Multi-pass membrane protein</topology>
    </subcellularLocation>
</comment>
<feature type="compositionally biased region" description="Polar residues" evidence="8">
    <location>
        <begin position="86"/>
        <end position="99"/>
    </location>
</feature>
<evidence type="ECO:0000256" key="3">
    <source>
        <dbReference type="ARBA" id="ARBA00022448"/>
    </source>
</evidence>
<comment type="caution">
    <text evidence="10">The sequence shown here is derived from an EMBL/GenBank/DDBJ whole genome shotgun (WGS) entry which is preliminary data.</text>
</comment>
<keyword evidence="11" id="KW-1185">Reference proteome</keyword>
<gene>
    <name evidence="10" type="ORF">A7U60_g3800</name>
</gene>
<dbReference type="SUPFAM" id="SSF143865">
    <property type="entry name" value="CorA soluble domain-like"/>
    <property type="match status" value="1"/>
</dbReference>
<protein>
    <submittedName>
        <fullName evidence="10">Uncharacterized protein</fullName>
    </submittedName>
</protein>
<evidence type="ECO:0000256" key="9">
    <source>
        <dbReference type="SAM" id="Phobius"/>
    </source>
</evidence>
<keyword evidence="4" id="KW-1003">Cell membrane</keyword>
<name>A0A9Q5HZP6_SANBA</name>
<keyword evidence="3" id="KW-0813">Transport</keyword>
<dbReference type="Gene3D" id="3.30.460.20">
    <property type="entry name" value="CorA soluble domain-like"/>
    <property type="match status" value="1"/>
</dbReference>
<feature type="region of interest" description="Disordered" evidence="8">
    <location>
        <begin position="1"/>
        <end position="121"/>
    </location>
</feature>
<dbReference type="AlphaFoldDB" id="A0A9Q5HZP6"/>
<dbReference type="GO" id="GO:0050897">
    <property type="term" value="F:cobalt ion binding"/>
    <property type="evidence" value="ECO:0007669"/>
    <property type="project" value="TreeGrafter"/>
</dbReference>
<proteinExistence type="inferred from homology"/>
<keyword evidence="7 9" id="KW-0472">Membrane</keyword>
<accession>A0A9Q5HZP6</accession>
<evidence type="ECO:0000256" key="7">
    <source>
        <dbReference type="ARBA" id="ARBA00023136"/>
    </source>
</evidence>
<organism evidence="10 11">
    <name type="scientific">Sanghuangporus baumii</name>
    <name type="common">Phellinus baumii</name>
    <dbReference type="NCBI Taxonomy" id="108892"/>
    <lineage>
        <taxon>Eukaryota</taxon>
        <taxon>Fungi</taxon>
        <taxon>Dikarya</taxon>
        <taxon>Basidiomycota</taxon>
        <taxon>Agaricomycotina</taxon>
        <taxon>Agaricomycetes</taxon>
        <taxon>Hymenochaetales</taxon>
        <taxon>Hymenochaetaceae</taxon>
        <taxon>Sanghuangporus</taxon>
    </lineage>
</organism>
<dbReference type="GO" id="GO:0015095">
    <property type="term" value="F:magnesium ion transmembrane transporter activity"/>
    <property type="evidence" value="ECO:0007669"/>
    <property type="project" value="TreeGrafter"/>
</dbReference>
<dbReference type="Pfam" id="PF01544">
    <property type="entry name" value="CorA"/>
    <property type="match status" value="1"/>
</dbReference>
<dbReference type="InterPro" id="IPR002523">
    <property type="entry name" value="MgTranspt_CorA/ZnTranspt_ZntB"/>
</dbReference>
<comment type="similarity">
    <text evidence="2">Belongs to the CorA metal ion transporter (MIT) (TC 1.A.35) family.</text>
</comment>
<dbReference type="GO" id="GO:0000287">
    <property type="term" value="F:magnesium ion binding"/>
    <property type="evidence" value="ECO:0007669"/>
    <property type="project" value="TreeGrafter"/>
</dbReference>
<dbReference type="PANTHER" id="PTHR46494">
    <property type="entry name" value="CORA FAMILY METAL ION TRANSPORTER (EUROFUNG)"/>
    <property type="match status" value="1"/>
</dbReference>
<feature type="compositionally biased region" description="Low complexity" evidence="8">
    <location>
        <begin position="54"/>
        <end position="77"/>
    </location>
</feature>
<dbReference type="GO" id="GO:0005886">
    <property type="term" value="C:plasma membrane"/>
    <property type="evidence" value="ECO:0007669"/>
    <property type="project" value="UniProtKB-SubCell"/>
</dbReference>
<evidence type="ECO:0000256" key="1">
    <source>
        <dbReference type="ARBA" id="ARBA00004651"/>
    </source>
</evidence>
<dbReference type="GO" id="GO:0015087">
    <property type="term" value="F:cobalt ion transmembrane transporter activity"/>
    <property type="evidence" value="ECO:0007669"/>
    <property type="project" value="TreeGrafter"/>
</dbReference>
<evidence type="ECO:0000256" key="8">
    <source>
        <dbReference type="SAM" id="MobiDB-lite"/>
    </source>
</evidence>
<reference evidence="10" key="1">
    <citation type="submission" date="2016-06" db="EMBL/GenBank/DDBJ databases">
        <title>Draft Genome sequence of the fungus Inonotus baumii.</title>
        <authorList>
            <person name="Zhu H."/>
            <person name="Lin W."/>
        </authorList>
    </citation>
    <scope>NUCLEOTIDE SEQUENCE</scope>
    <source>
        <strain evidence="10">821</strain>
    </source>
</reference>
<dbReference type="EMBL" id="LNZH02000166">
    <property type="protein sequence ID" value="OCB88993.1"/>
    <property type="molecule type" value="Genomic_DNA"/>
</dbReference>
<dbReference type="InterPro" id="IPR045863">
    <property type="entry name" value="CorA_TM1_TM2"/>
</dbReference>
<evidence type="ECO:0000256" key="5">
    <source>
        <dbReference type="ARBA" id="ARBA00022692"/>
    </source>
</evidence>
<evidence type="ECO:0000256" key="4">
    <source>
        <dbReference type="ARBA" id="ARBA00022475"/>
    </source>
</evidence>
<dbReference type="OrthoDB" id="165352at2759"/>
<feature type="transmembrane region" description="Helical" evidence="9">
    <location>
        <begin position="607"/>
        <end position="628"/>
    </location>
</feature>
<keyword evidence="5 9" id="KW-0812">Transmembrane</keyword>
<feature type="compositionally biased region" description="Polar residues" evidence="8">
    <location>
        <begin position="32"/>
        <end position="53"/>
    </location>
</feature>
<dbReference type="Proteomes" id="UP000757232">
    <property type="component" value="Unassembled WGS sequence"/>
</dbReference>
<sequence>MVRENSFSDSEGRSLTPDLEEEEDHDFIGPSSPISELSPWNQPTPSANAQPAVSSARASGSEATAAGSGLPPSGSPSVLFKDQVMSDPNQSNFSRTTSAPAAPTRNDTAAAHPARPITPRDRFRAAVHKVIRMKRGSTAMSLGFVGAEPGIDPRRASAYLNYGHIKQRCTIELVDYSSVRASFGRMENRSFEEFMMDQKASRRESWVKVRWINIGGVSWDVISALALKYDIHPLALEDVLHQRDNQARSKADYYPRHLFIRILRHTLGSDSEDEDERETVAPSITRLPRSASPDVMRDGDEDDDYYSSAAGDWPDEQTLAGSKLSTMRKRSLRLRKTNLDLEQGKHETIRGGRTPLKSRQKRAVEAMSFEQLKRGERVNVDIIPFFIFLFRDGTIISINQRPEIDFTVPITARLRQRDTGLRATADPSLLVQSLLDLIVDQALEVVDEYQHKILKLERDILVKPKMKTVRYLHIMSGDLTLHKRTLEPIKTLVYGLRRYDVDRCAALISSSGQEVPGKVEGFMSHKSKIYLADVHDHIDYIISSLDMFSGISENLINYTFNMASYEMNEVMRRLTLATIIFLPLTLLTGYFGMNFEHMWSVTNSDILFWEIAIPVMAVVIPIFTIPDIQRLIHFCKKKWATRRVEKAVRRSAKKTQ</sequence>
<dbReference type="SUPFAM" id="SSF144083">
    <property type="entry name" value="Magnesium transport protein CorA, transmembrane region"/>
    <property type="match status" value="1"/>
</dbReference>
<evidence type="ECO:0000313" key="11">
    <source>
        <dbReference type="Proteomes" id="UP000757232"/>
    </source>
</evidence>
<feature type="region of interest" description="Disordered" evidence="8">
    <location>
        <begin position="270"/>
        <end position="313"/>
    </location>
</feature>
<evidence type="ECO:0000256" key="6">
    <source>
        <dbReference type="ARBA" id="ARBA00022989"/>
    </source>
</evidence>
<dbReference type="Gene3D" id="1.20.58.340">
    <property type="entry name" value="Magnesium transport protein CorA, transmembrane region"/>
    <property type="match status" value="2"/>
</dbReference>
<evidence type="ECO:0000313" key="10">
    <source>
        <dbReference type="EMBL" id="OCB88993.1"/>
    </source>
</evidence>
<dbReference type="InterPro" id="IPR045861">
    <property type="entry name" value="CorA_cytoplasmic_dom"/>
</dbReference>